<reference evidence="1" key="1">
    <citation type="submission" date="2011-02" db="EMBL/GenBank/DDBJ databases">
        <title>The genome of the leaf-cutting ant Acromyrmex echinatior suggests key adaptations to social evolution and fungus farming.</title>
        <authorList>
            <person name="Nygaard S."/>
            <person name="Zhang G."/>
        </authorList>
    </citation>
    <scope>NUCLEOTIDE SEQUENCE</scope>
</reference>
<evidence type="ECO:0000313" key="1">
    <source>
        <dbReference type="EMBL" id="EGI70946.1"/>
    </source>
</evidence>
<organism evidence="2">
    <name type="scientific">Acromyrmex echinatior</name>
    <name type="common">Panamanian leafcutter ant</name>
    <name type="synonym">Acromyrmex octospinosus echinatior</name>
    <dbReference type="NCBI Taxonomy" id="103372"/>
    <lineage>
        <taxon>Eukaryota</taxon>
        <taxon>Metazoa</taxon>
        <taxon>Ecdysozoa</taxon>
        <taxon>Arthropoda</taxon>
        <taxon>Hexapoda</taxon>
        <taxon>Insecta</taxon>
        <taxon>Pterygota</taxon>
        <taxon>Neoptera</taxon>
        <taxon>Endopterygota</taxon>
        <taxon>Hymenoptera</taxon>
        <taxon>Apocrita</taxon>
        <taxon>Aculeata</taxon>
        <taxon>Formicoidea</taxon>
        <taxon>Formicidae</taxon>
        <taxon>Myrmicinae</taxon>
        <taxon>Acromyrmex</taxon>
    </lineage>
</organism>
<proteinExistence type="predicted"/>
<dbReference type="InParanoid" id="F4W4D3"/>
<dbReference type="EMBL" id="GL887513">
    <property type="protein sequence ID" value="EGI70946.1"/>
    <property type="molecule type" value="Genomic_DNA"/>
</dbReference>
<gene>
    <name evidence="1" type="ORF">G5I_00253</name>
</gene>
<sequence>MEVKVVKVDSPTMFWVELKTGSEDFQDLLEELIRRMTRRGHMLLHRPDHIVVGELVAIRENRGWRGIIANVNGDGTVLSNRMARDPLWIGSHRFLLRLVLVKEGKGPDQIPQQEGRMSILGTIKNEAALIKLEIHSGDDAREYHQIDMKETLITLGYAQHSDKLRAGTYPSI</sequence>
<evidence type="ECO:0000313" key="2">
    <source>
        <dbReference type="Proteomes" id="UP000007755"/>
    </source>
</evidence>
<evidence type="ECO:0008006" key="3">
    <source>
        <dbReference type="Google" id="ProtNLM"/>
    </source>
</evidence>
<keyword evidence="2" id="KW-1185">Reference proteome</keyword>
<accession>F4W4D3</accession>
<name>F4W4D3_ACREC</name>
<protein>
    <recommendedName>
        <fullName evidence="3">Tudor domain-containing protein</fullName>
    </recommendedName>
</protein>
<dbReference type="STRING" id="103372.F4W4D3"/>
<dbReference type="Proteomes" id="UP000007755">
    <property type="component" value="Unassembled WGS sequence"/>
</dbReference>
<dbReference type="AlphaFoldDB" id="F4W4D3"/>